<dbReference type="Proteomes" id="UP001479520">
    <property type="component" value="Chromosome"/>
</dbReference>
<protein>
    <submittedName>
        <fullName evidence="1">DUF3240 family protein</fullName>
    </submittedName>
</protein>
<evidence type="ECO:0000313" key="1">
    <source>
        <dbReference type="EMBL" id="WZJ22610.1"/>
    </source>
</evidence>
<dbReference type="InterPro" id="IPR015867">
    <property type="entry name" value="N-reg_PII/ATP_PRibTrfase_C"/>
</dbReference>
<gene>
    <name evidence="1" type="ORF">AADV58_05525</name>
</gene>
<dbReference type="Pfam" id="PF11582">
    <property type="entry name" value="DUF3240"/>
    <property type="match status" value="1"/>
</dbReference>
<sequence>MSDAPLLLTLIVPHELEEAVADALLARPDLTAGFSSMAAEGHGRSIQLVEADELVCGHVRRKRLDTVCSNREKADAILAMLREQFPGANFYYWLTPVLAHGRLA</sequence>
<reference evidence="1 2" key="1">
    <citation type="submission" date="2024-04" db="EMBL/GenBank/DDBJ databases">
        <title>Dissimilatory iodate-reducing microorganisms contribute to the enrichment of iodine in groundwater.</title>
        <authorList>
            <person name="Jiang Z."/>
        </authorList>
    </citation>
    <scope>NUCLEOTIDE SEQUENCE [LARGE SCALE GENOMIC DNA]</scope>
    <source>
        <strain evidence="1 2">NCP973</strain>
    </source>
</reference>
<dbReference type="RefSeq" id="WP_341744273.1">
    <property type="nucleotide sequence ID" value="NZ_CP151406.1"/>
</dbReference>
<proteinExistence type="predicted"/>
<evidence type="ECO:0000313" key="2">
    <source>
        <dbReference type="Proteomes" id="UP001479520"/>
    </source>
</evidence>
<organism evidence="1 2">
    <name type="scientific">Azonexus hydrophilus</name>
    <dbReference type="NCBI Taxonomy" id="418702"/>
    <lineage>
        <taxon>Bacteria</taxon>
        <taxon>Pseudomonadati</taxon>
        <taxon>Pseudomonadota</taxon>
        <taxon>Betaproteobacteria</taxon>
        <taxon>Rhodocyclales</taxon>
        <taxon>Azonexaceae</taxon>
        <taxon>Azonexus</taxon>
    </lineage>
</organism>
<dbReference type="EMBL" id="CP151406">
    <property type="protein sequence ID" value="WZJ22610.1"/>
    <property type="molecule type" value="Genomic_DNA"/>
</dbReference>
<accession>A0ABZ2XJ67</accession>
<keyword evidence="2" id="KW-1185">Reference proteome</keyword>
<name>A0ABZ2XJ67_9RHOO</name>
<dbReference type="InterPro" id="IPR021634">
    <property type="entry name" value="DUF3240"/>
</dbReference>
<dbReference type="Gene3D" id="3.30.70.120">
    <property type="match status" value="1"/>
</dbReference>